<dbReference type="NCBIfam" id="TIGR00296">
    <property type="entry name" value="TIGR00296 family protein"/>
    <property type="match status" value="1"/>
</dbReference>
<dbReference type="eggNOG" id="arCOG01336">
    <property type="taxonomic scope" value="Archaea"/>
</dbReference>
<sequence length="207" mass="23326">MISSMRRLTLEEGTKAVKLARKAIEVYLSEGRVIEDRLSGVFEEKRGVFTTLTKHGELRGCIGFPYPVKRLDEAIIESAIAAATEDPRFPPVSLEEMDEITVEVTILTPPEKLRVKPTELPKYIEIGRHGLMVKYGFYSGLLLPQVAVEYNMDAEEFLSQTCLKAGLPPDCWFYAEVYRFEGQIFKEAVPRGDVVEVKLGGAKNCHR</sequence>
<dbReference type="HOGENOM" id="CLU_095686_1_1_2"/>
<accession>D2RFT5</accession>
<dbReference type="InterPro" id="IPR036071">
    <property type="entry name" value="AMMECR1_dom_sf"/>
</dbReference>
<proteinExistence type="inferred from homology"/>
<keyword evidence="4" id="KW-1185">Reference proteome</keyword>
<evidence type="ECO:0000256" key="1">
    <source>
        <dbReference type="HAMAP-Rule" id="MF_00645"/>
    </source>
</evidence>
<evidence type="ECO:0000259" key="2">
    <source>
        <dbReference type="PROSITE" id="PS51112"/>
    </source>
</evidence>
<dbReference type="AlphaFoldDB" id="D2RFT5"/>
<dbReference type="Proteomes" id="UP000001901">
    <property type="component" value="Chromosome"/>
</dbReference>
<dbReference type="NCBIfam" id="NF002000">
    <property type="entry name" value="PRK00801.1"/>
    <property type="match status" value="1"/>
</dbReference>
<evidence type="ECO:0000313" key="3">
    <source>
        <dbReference type="EMBL" id="ADB57160.1"/>
    </source>
</evidence>
<dbReference type="STRING" id="572546.Arcpr_0084"/>
<protein>
    <recommendedName>
        <fullName evidence="1">Protein Arcpr_0084</fullName>
    </recommendedName>
</protein>
<name>D2RFT5_ARCPA</name>
<dbReference type="PROSITE" id="PS51112">
    <property type="entry name" value="AMMECR1"/>
    <property type="match status" value="1"/>
</dbReference>
<feature type="domain" description="AMMECR1" evidence="2">
    <location>
        <begin position="11"/>
        <end position="196"/>
    </location>
</feature>
<dbReference type="PANTHER" id="PTHR13016">
    <property type="entry name" value="AMMECR1 HOMOLOG"/>
    <property type="match status" value="1"/>
</dbReference>
<dbReference type="InterPro" id="IPR023473">
    <property type="entry name" value="AMMECR1"/>
</dbReference>
<dbReference type="PANTHER" id="PTHR13016:SF0">
    <property type="entry name" value="AMME SYNDROME CANDIDATE GENE 1 PROTEIN"/>
    <property type="match status" value="1"/>
</dbReference>
<dbReference type="EMBL" id="CP001857">
    <property type="protein sequence ID" value="ADB57160.1"/>
    <property type="molecule type" value="Genomic_DNA"/>
</dbReference>
<dbReference type="PaxDb" id="572546-Arcpr_0084"/>
<gene>
    <name evidence="3" type="ordered locus">Arcpr_0084</name>
</gene>
<dbReference type="InterPro" id="IPR023472">
    <property type="entry name" value="Uncharacterised_MJ0810"/>
</dbReference>
<dbReference type="InterPro" id="IPR002733">
    <property type="entry name" value="AMMECR1_domain"/>
</dbReference>
<dbReference type="InterPro" id="IPR027623">
    <property type="entry name" value="AmmeMemoSam_A"/>
</dbReference>
<reference evidence="3 4" key="1">
    <citation type="journal article" date="2010" name="Stand. Genomic Sci.">
        <title>Complete genome sequence of Archaeoglobus profundus type strain (AV18).</title>
        <authorList>
            <person name="von Jan M."/>
            <person name="Lapidus A."/>
            <person name="Del Rio T.G."/>
            <person name="Copeland A."/>
            <person name="Tice H."/>
            <person name="Cheng J.F."/>
            <person name="Lucas S."/>
            <person name="Chen F."/>
            <person name="Nolan M."/>
            <person name="Goodwin L."/>
            <person name="Han C."/>
            <person name="Pitluck S."/>
            <person name="Liolios K."/>
            <person name="Ivanova N."/>
            <person name="Mavromatis K."/>
            <person name="Ovchinnikova G."/>
            <person name="Chertkov O."/>
            <person name="Pati A."/>
            <person name="Chen A."/>
            <person name="Palaniappan K."/>
            <person name="Land M."/>
            <person name="Hauser L."/>
            <person name="Chang Y.J."/>
            <person name="Jeffries C.D."/>
            <person name="Saunders E."/>
            <person name="Brettin T."/>
            <person name="Detter J.C."/>
            <person name="Chain P."/>
            <person name="Eichinger K."/>
            <person name="Huber H."/>
            <person name="Spring S."/>
            <person name="Rohde M."/>
            <person name="Goker M."/>
            <person name="Wirth R."/>
            <person name="Woyke T."/>
            <person name="Bristow J."/>
            <person name="Eisen J.A."/>
            <person name="Markowitz V."/>
            <person name="Hugenholtz P."/>
            <person name="Kyrpides N.C."/>
            <person name="Klenk H.P."/>
        </authorList>
    </citation>
    <scope>NUCLEOTIDE SEQUENCE [LARGE SCALE GENOMIC DNA]</scope>
    <source>
        <strain evidence="4">DSM 5631 / JCM 9629 / NBRC 100127 / Av18</strain>
    </source>
</reference>
<evidence type="ECO:0000313" key="4">
    <source>
        <dbReference type="Proteomes" id="UP000001901"/>
    </source>
</evidence>
<dbReference type="Pfam" id="PF01871">
    <property type="entry name" value="AMMECR1"/>
    <property type="match status" value="1"/>
</dbReference>
<dbReference type="Gene3D" id="3.30.1490.150">
    <property type="entry name" value="Hypothetical protein ph0010, domain 2"/>
    <property type="match status" value="1"/>
</dbReference>
<dbReference type="KEGG" id="apo:Arcpr_0084"/>
<dbReference type="NCBIfam" id="TIGR04335">
    <property type="entry name" value="AmmeMemoSam_A"/>
    <property type="match status" value="1"/>
</dbReference>
<dbReference type="InterPro" id="IPR027485">
    <property type="entry name" value="AMMECR1_N"/>
</dbReference>
<dbReference type="SUPFAM" id="SSF143447">
    <property type="entry name" value="AMMECR1-like"/>
    <property type="match status" value="1"/>
</dbReference>
<dbReference type="Gene3D" id="3.30.700.20">
    <property type="entry name" value="Hypothetical protein ph0010, domain 1"/>
    <property type="match status" value="1"/>
</dbReference>
<dbReference type="HAMAP" id="MF_00645">
    <property type="entry name" value="AMMECR1"/>
    <property type="match status" value="1"/>
</dbReference>
<organism evidence="3 4">
    <name type="scientific">Archaeoglobus profundus (strain DSM 5631 / JCM 9629 / NBRC 100127 / Av18)</name>
    <dbReference type="NCBI Taxonomy" id="572546"/>
    <lineage>
        <taxon>Archaea</taxon>
        <taxon>Methanobacteriati</taxon>
        <taxon>Methanobacteriota</taxon>
        <taxon>Archaeoglobi</taxon>
        <taxon>Archaeoglobales</taxon>
        <taxon>Archaeoglobaceae</taxon>
        <taxon>Archaeoglobus</taxon>
    </lineage>
</organism>